<sequence>MKANTIILVSTLAGLVMSALVYQHIATVSGGWFISLLIGGIVGCRLKSRLDNCFH</sequence>
<dbReference type="RefSeq" id="WP_153664163.1">
    <property type="nucleotide sequence ID" value="NZ_JAAIKR010000010.1"/>
</dbReference>
<keyword evidence="1" id="KW-0472">Membrane</keyword>
<dbReference type="EMBL" id="JAAIKR010000010">
    <property type="protein sequence ID" value="MBR9728564.1"/>
    <property type="molecule type" value="Genomic_DNA"/>
</dbReference>
<accession>A0ABS5I4D5</accession>
<feature type="transmembrane region" description="Helical" evidence="1">
    <location>
        <begin position="28"/>
        <end position="46"/>
    </location>
</feature>
<proteinExistence type="predicted"/>
<name>A0ABS5I4D5_9GAMM</name>
<keyword evidence="3" id="KW-1185">Reference proteome</keyword>
<organism evidence="2 3">
    <name type="scientific">Shewanella intestini</name>
    <dbReference type="NCBI Taxonomy" id="2017544"/>
    <lineage>
        <taxon>Bacteria</taxon>
        <taxon>Pseudomonadati</taxon>
        <taxon>Pseudomonadota</taxon>
        <taxon>Gammaproteobacteria</taxon>
        <taxon>Alteromonadales</taxon>
        <taxon>Shewanellaceae</taxon>
        <taxon>Shewanella</taxon>
    </lineage>
</organism>
<keyword evidence="1" id="KW-1133">Transmembrane helix</keyword>
<comment type="caution">
    <text evidence="2">The sequence shown here is derived from an EMBL/GenBank/DDBJ whole genome shotgun (WGS) entry which is preliminary data.</text>
</comment>
<evidence type="ECO:0000256" key="1">
    <source>
        <dbReference type="SAM" id="Phobius"/>
    </source>
</evidence>
<evidence type="ECO:0000313" key="2">
    <source>
        <dbReference type="EMBL" id="MBR9728564.1"/>
    </source>
</evidence>
<evidence type="ECO:0000313" key="3">
    <source>
        <dbReference type="Proteomes" id="UP000811844"/>
    </source>
</evidence>
<gene>
    <name evidence="2" type="ORF">G3R48_11310</name>
</gene>
<keyword evidence="1" id="KW-0812">Transmembrane</keyword>
<reference evidence="2 3" key="1">
    <citation type="submission" date="2020-02" db="EMBL/GenBank/DDBJ databases">
        <title>Shewanella WXL01 sp. nov., a marine bacterium isolated from green algae in Luhuitou Fringing Reef (Northern South China Sea).</title>
        <authorList>
            <person name="Wang X."/>
        </authorList>
    </citation>
    <scope>NUCLEOTIDE SEQUENCE [LARGE SCALE GENOMIC DNA]</scope>
    <source>
        <strain evidence="2 3">MCCC 1A01895</strain>
    </source>
</reference>
<protein>
    <submittedName>
        <fullName evidence="2">Uncharacterized protein</fullName>
    </submittedName>
</protein>
<dbReference type="Proteomes" id="UP000811844">
    <property type="component" value="Unassembled WGS sequence"/>
</dbReference>